<dbReference type="Pfam" id="PF06769">
    <property type="entry name" value="YoeB_toxin"/>
    <property type="match status" value="1"/>
</dbReference>
<evidence type="ECO:0000256" key="6">
    <source>
        <dbReference type="ARBA" id="ARBA00030388"/>
    </source>
</evidence>
<dbReference type="GO" id="GO:0045892">
    <property type="term" value="P:negative regulation of DNA-templated transcription"/>
    <property type="evidence" value="ECO:0007669"/>
    <property type="project" value="TreeGrafter"/>
</dbReference>
<dbReference type="GO" id="GO:0004519">
    <property type="term" value="F:endonuclease activity"/>
    <property type="evidence" value="ECO:0007669"/>
    <property type="project" value="UniProtKB-KW"/>
</dbReference>
<comment type="caution">
    <text evidence="7">The sequence shown here is derived from an EMBL/GenBank/DDBJ whole genome shotgun (WGS) entry which is preliminary data.</text>
</comment>
<dbReference type="SUPFAM" id="SSF143011">
    <property type="entry name" value="RelE-like"/>
    <property type="match status" value="1"/>
</dbReference>
<dbReference type="OrthoDB" id="9801102at2"/>
<dbReference type="PANTHER" id="PTHR38039:SF1">
    <property type="entry name" value="TOXIN YOEB"/>
    <property type="match status" value="1"/>
</dbReference>
<dbReference type="EMBL" id="VCEJ01000004">
    <property type="protein sequence ID" value="TLV00511.1"/>
    <property type="molecule type" value="Genomic_DNA"/>
</dbReference>
<evidence type="ECO:0000256" key="3">
    <source>
        <dbReference type="ARBA" id="ARBA00022722"/>
    </source>
</evidence>
<comment type="similarity">
    <text evidence="1">Belongs to the YoeB family.</text>
</comment>
<dbReference type="RefSeq" id="WP_138365891.1">
    <property type="nucleotide sequence ID" value="NZ_VCEJ01000004.1"/>
</dbReference>
<dbReference type="InterPro" id="IPR009614">
    <property type="entry name" value="YoeB_toxin"/>
</dbReference>
<keyword evidence="5" id="KW-0378">Hydrolase</keyword>
<evidence type="ECO:0000313" key="8">
    <source>
        <dbReference type="Proteomes" id="UP000306402"/>
    </source>
</evidence>
<sequence length="86" mass="10339">MEIEFTSDAKEDFNYWKKTGNSRILKRIRQLLENIQETPYQGIGKPEALKENLSGKWSRRIDKEHRLIYMYSSQKIVIYSLKGHYK</sequence>
<accession>A0A5R9KWF6</accession>
<organism evidence="7 8">
    <name type="scientific">Dyadobacter luticola</name>
    <dbReference type="NCBI Taxonomy" id="1979387"/>
    <lineage>
        <taxon>Bacteria</taxon>
        <taxon>Pseudomonadati</taxon>
        <taxon>Bacteroidota</taxon>
        <taxon>Cytophagia</taxon>
        <taxon>Cytophagales</taxon>
        <taxon>Spirosomataceae</taxon>
        <taxon>Dyadobacter</taxon>
    </lineage>
</organism>
<dbReference type="GO" id="GO:0006401">
    <property type="term" value="P:RNA catabolic process"/>
    <property type="evidence" value="ECO:0007669"/>
    <property type="project" value="InterPro"/>
</dbReference>
<keyword evidence="3" id="KW-0540">Nuclease</keyword>
<reference evidence="7 8" key="1">
    <citation type="submission" date="2019-05" db="EMBL/GenBank/DDBJ databases">
        <authorList>
            <person name="Qu J.-H."/>
        </authorList>
    </citation>
    <scope>NUCLEOTIDE SEQUENCE [LARGE SCALE GENOMIC DNA]</scope>
    <source>
        <strain evidence="7 8">T17</strain>
    </source>
</reference>
<protein>
    <recommendedName>
        <fullName evidence="6">Putative mRNA interferase YoeB</fullName>
    </recommendedName>
</protein>
<evidence type="ECO:0000256" key="4">
    <source>
        <dbReference type="ARBA" id="ARBA00022759"/>
    </source>
</evidence>
<evidence type="ECO:0000256" key="5">
    <source>
        <dbReference type="ARBA" id="ARBA00022801"/>
    </source>
</evidence>
<keyword evidence="4" id="KW-0255">Endonuclease</keyword>
<dbReference type="Proteomes" id="UP000306402">
    <property type="component" value="Unassembled WGS sequence"/>
</dbReference>
<proteinExistence type="inferred from homology"/>
<dbReference type="NCBIfam" id="TIGR02116">
    <property type="entry name" value="toxin_Txe_YoeB"/>
    <property type="match status" value="1"/>
</dbReference>
<gene>
    <name evidence="7" type="ORF">FEN17_13565</name>
</gene>
<dbReference type="InterPro" id="IPR035093">
    <property type="entry name" value="RelE/ParE_toxin_dom_sf"/>
</dbReference>
<evidence type="ECO:0000256" key="2">
    <source>
        <dbReference type="ARBA" id="ARBA00022649"/>
    </source>
</evidence>
<keyword evidence="8" id="KW-1185">Reference proteome</keyword>
<dbReference type="GO" id="GO:0016787">
    <property type="term" value="F:hydrolase activity"/>
    <property type="evidence" value="ECO:0007669"/>
    <property type="project" value="UniProtKB-KW"/>
</dbReference>
<dbReference type="Gene3D" id="3.30.2310.20">
    <property type="entry name" value="RelE-like"/>
    <property type="match status" value="1"/>
</dbReference>
<keyword evidence="2" id="KW-1277">Toxin-antitoxin system</keyword>
<dbReference type="PANTHER" id="PTHR38039">
    <property type="entry name" value="TOXIN YOEB"/>
    <property type="match status" value="1"/>
</dbReference>
<evidence type="ECO:0000256" key="1">
    <source>
        <dbReference type="ARBA" id="ARBA00008172"/>
    </source>
</evidence>
<evidence type="ECO:0000313" key="7">
    <source>
        <dbReference type="EMBL" id="TLV00511.1"/>
    </source>
</evidence>
<dbReference type="AlphaFoldDB" id="A0A5R9KWF6"/>
<name>A0A5R9KWF6_9BACT</name>